<feature type="compositionally biased region" description="Basic residues" evidence="6">
    <location>
        <begin position="165"/>
        <end position="174"/>
    </location>
</feature>
<gene>
    <name evidence="8" type="ORF">EMPS_05006</name>
</gene>
<feature type="compositionally biased region" description="Low complexity" evidence="6">
    <location>
        <begin position="37"/>
        <end position="55"/>
    </location>
</feature>
<keyword evidence="3 4" id="KW-0862">Zinc</keyword>
<proteinExistence type="predicted"/>
<feature type="region of interest" description="Disordered" evidence="6">
    <location>
        <begin position="22"/>
        <end position="55"/>
    </location>
</feature>
<reference evidence="8" key="2">
    <citation type="journal article" date="2022" name="Microbiol. Resour. Announc.">
        <title>Whole-Genome Sequence of Entomortierella parvispora E1425, a Mucoromycotan Fungus Associated with Burkholderiaceae-Related Endosymbiotic Bacteria.</title>
        <authorList>
            <person name="Herlambang A."/>
            <person name="Guo Y."/>
            <person name="Takashima Y."/>
            <person name="Narisawa K."/>
            <person name="Ohta H."/>
            <person name="Nishizawa T."/>
        </authorList>
    </citation>
    <scope>NUCLEOTIDE SEQUENCE</scope>
    <source>
        <strain evidence="8">E1425</strain>
    </source>
</reference>
<keyword evidence="9" id="KW-1185">Reference proteome</keyword>
<keyword evidence="1 4" id="KW-0479">Metal-binding</keyword>
<reference evidence="8" key="1">
    <citation type="submission" date="2021-11" db="EMBL/GenBank/DDBJ databases">
        <authorList>
            <person name="Herlambang A."/>
            <person name="Guo Y."/>
            <person name="Takashima Y."/>
            <person name="Nishizawa T."/>
        </authorList>
    </citation>
    <scope>NUCLEOTIDE SEQUENCE</scope>
    <source>
        <strain evidence="8">E1425</strain>
    </source>
</reference>
<evidence type="ECO:0000313" key="8">
    <source>
        <dbReference type="EMBL" id="GJJ72648.1"/>
    </source>
</evidence>
<dbReference type="EMBL" id="BQFW01000007">
    <property type="protein sequence ID" value="GJJ72648.1"/>
    <property type="molecule type" value="Genomic_DNA"/>
</dbReference>
<feature type="compositionally biased region" description="Low complexity" evidence="6">
    <location>
        <begin position="218"/>
        <end position="228"/>
    </location>
</feature>
<feature type="coiled-coil region" evidence="5">
    <location>
        <begin position="279"/>
        <end position="324"/>
    </location>
</feature>
<feature type="domain" description="C3H1-type" evidence="7">
    <location>
        <begin position="437"/>
        <end position="465"/>
    </location>
</feature>
<feature type="zinc finger region" description="C3H1-type" evidence="4">
    <location>
        <begin position="365"/>
        <end position="392"/>
    </location>
</feature>
<dbReference type="Gene3D" id="1.20.120.1350">
    <property type="entry name" value="Pneumovirus matrix protein 2 (M2), zinc-binding domain"/>
    <property type="match status" value="1"/>
</dbReference>
<evidence type="ECO:0000256" key="6">
    <source>
        <dbReference type="SAM" id="MobiDB-lite"/>
    </source>
</evidence>
<dbReference type="Pfam" id="PF00642">
    <property type="entry name" value="zf-CCCH"/>
    <property type="match status" value="1"/>
</dbReference>
<evidence type="ECO:0000259" key="7">
    <source>
        <dbReference type="PROSITE" id="PS50103"/>
    </source>
</evidence>
<evidence type="ECO:0000256" key="4">
    <source>
        <dbReference type="PROSITE-ProRule" id="PRU00723"/>
    </source>
</evidence>
<feature type="region of interest" description="Disordered" evidence="6">
    <location>
        <begin position="202"/>
        <end position="245"/>
    </location>
</feature>
<dbReference type="PROSITE" id="PS50103">
    <property type="entry name" value="ZF_C3H1"/>
    <property type="match status" value="3"/>
</dbReference>
<dbReference type="SUPFAM" id="SSF90229">
    <property type="entry name" value="CCCH zinc finger"/>
    <property type="match status" value="1"/>
</dbReference>
<sequence>MEAKLSLEALKASVLPTLDITIPQGTGPTKFKRVRQPAGAASHPSSASLPPASAINTTTTTTTATAAPPALELQKVSAVKADTPANNSVTTAAATMTAATPATTFKKQAPRQYSKPVPDDLQAAAAAIFAPLTPVATPDFSSESAAIVHSTGPKAPGKEPDDHNKKKRRRKGKHNNNSNNNNNQTAEGSVAKDIAAVGVEMSEGTSAPKKQKMIHSGSTATAPTTTAAKKPKSPNTGTTAAKRRANTKRVIKLARSLDSQPELVGLSAAPEDDFDTLLNQHYEHTNKMLQRDIEEETRKAAEQIKKQQRELEALTAQMMLEVEAASNPAPFSGTPATSSQSATKPLDGSTQSGTKGPNSKEKQPFVPRRDCMYYIKGRCFKDKECTFRHDPSAIQIAEPQVQLPKIESEEVRRSRGVCRFHKTGCCTRGDYCRQSHNLKSEPCSFYHLQGQCSRGDECQFGHTPIGPEEHQALVADITAKMKRKAEALAAHQALDAEIASRMSHGSHGTQGLFV</sequence>
<evidence type="ECO:0000256" key="2">
    <source>
        <dbReference type="ARBA" id="ARBA00022771"/>
    </source>
</evidence>
<organism evidence="8 9">
    <name type="scientific">Entomortierella parvispora</name>
    <dbReference type="NCBI Taxonomy" id="205924"/>
    <lineage>
        <taxon>Eukaryota</taxon>
        <taxon>Fungi</taxon>
        <taxon>Fungi incertae sedis</taxon>
        <taxon>Mucoromycota</taxon>
        <taxon>Mortierellomycotina</taxon>
        <taxon>Mortierellomycetes</taxon>
        <taxon>Mortierellales</taxon>
        <taxon>Mortierellaceae</taxon>
        <taxon>Entomortierella</taxon>
    </lineage>
</organism>
<evidence type="ECO:0000313" key="9">
    <source>
        <dbReference type="Proteomes" id="UP000827284"/>
    </source>
</evidence>
<feature type="region of interest" description="Disordered" evidence="6">
    <location>
        <begin position="143"/>
        <end position="190"/>
    </location>
</feature>
<feature type="zinc finger region" description="C3H1-type" evidence="4">
    <location>
        <begin position="412"/>
        <end position="436"/>
    </location>
</feature>
<dbReference type="GO" id="GO:0008270">
    <property type="term" value="F:zinc ion binding"/>
    <property type="evidence" value="ECO:0007669"/>
    <property type="project" value="UniProtKB-KW"/>
</dbReference>
<feature type="compositionally biased region" description="Polar residues" evidence="6">
    <location>
        <begin position="334"/>
        <end position="357"/>
    </location>
</feature>
<dbReference type="InterPro" id="IPR036855">
    <property type="entry name" value="Znf_CCCH_sf"/>
</dbReference>
<feature type="region of interest" description="Disordered" evidence="6">
    <location>
        <begin position="327"/>
        <end position="364"/>
    </location>
</feature>
<name>A0A9P3HA83_9FUNG</name>
<evidence type="ECO:0000256" key="1">
    <source>
        <dbReference type="ARBA" id="ARBA00022723"/>
    </source>
</evidence>
<dbReference type="AlphaFoldDB" id="A0A9P3HA83"/>
<dbReference type="InterPro" id="IPR000571">
    <property type="entry name" value="Znf_CCCH"/>
</dbReference>
<dbReference type="OrthoDB" id="411372at2759"/>
<comment type="caution">
    <text evidence="8">The sequence shown here is derived from an EMBL/GenBank/DDBJ whole genome shotgun (WGS) entry which is preliminary data.</text>
</comment>
<dbReference type="Gene3D" id="3.30.1370.210">
    <property type="match status" value="1"/>
</dbReference>
<protein>
    <recommendedName>
        <fullName evidence="7">C3H1-type domain-containing protein</fullName>
    </recommendedName>
</protein>
<keyword evidence="2 4" id="KW-0863">Zinc-finger</keyword>
<dbReference type="SMART" id="SM00356">
    <property type="entry name" value="ZnF_C3H1"/>
    <property type="match status" value="3"/>
</dbReference>
<evidence type="ECO:0000256" key="5">
    <source>
        <dbReference type="SAM" id="Coils"/>
    </source>
</evidence>
<keyword evidence="5" id="KW-0175">Coiled coil</keyword>
<evidence type="ECO:0000256" key="3">
    <source>
        <dbReference type="ARBA" id="ARBA00022833"/>
    </source>
</evidence>
<feature type="domain" description="C3H1-type" evidence="7">
    <location>
        <begin position="412"/>
        <end position="436"/>
    </location>
</feature>
<dbReference type="Proteomes" id="UP000827284">
    <property type="component" value="Unassembled WGS sequence"/>
</dbReference>
<feature type="zinc finger region" description="C3H1-type" evidence="4">
    <location>
        <begin position="437"/>
        <end position="465"/>
    </location>
</feature>
<feature type="domain" description="C3H1-type" evidence="7">
    <location>
        <begin position="365"/>
        <end position="392"/>
    </location>
</feature>
<accession>A0A9P3HA83</accession>